<evidence type="ECO:0000256" key="1">
    <source>
        <dbReference type="SAM" id="MobiDB-lite"/>
    </source>
</evidence>
<dbReference type="EMBL" id="ASWH01000001">
    <property type="protein sequence ID" value="EOW81868.1"/>
    <property type="molecule type" value="Genomic_DNA"/>
</dbReference>
<dbReference type="OrthoDB" id="581132at2"/>
<reference evidence="3 5" key="2">
    <citation type="submission" date="2013-03" db="EMBL/GenBank/DDBJ databases">
        <title>The Genome Sequence of Enterococcus gilvus ATCC BAA-350 (PacBio/Illumina hybrid assembly).</title>
        <authorList>
            <consortium name="The Broad Institute Genomics Platform"/>
            <consortium name="The Broad Institute Genome Sequencing Center for Infectious Disease"/>
            <person name="Earl A."/>
            <person name="Russ C."/>
            <person name="Gilmore M."/>
            <person name="Surin D."/>
            <person name="Walker B."/>
            <person name="Young S."/>
            <person name="Zeng Q."/>
            <person name="Gargeya S."/>
            <person name="Fitzgerald M."/>
            <person name="Haas B."/>
            <person name="Abouelleil A."/>
            <person name="Allen A.W."/>
            <person name="Alvarado L."/>
            <person name="Arachchi H.M."/>
            <person name="Berlin A.M."/>
            <person name="Chapman S.B."/>
            <person name="Gainer-Dewar J."/>
            <person name="Goldberg J."/>
            <person name="Griggs A."/>
            <person name="Gujja S."/>
            <person name="Hansen M."/>
            <person name="Howarth C."/>
            <person name="Imamovic A."/>
            <person name="Ireland A."/>
            <person name="Larimer J."/>
            <person name="McCowan C."/>
            <person name="Murphy C."/>
            <person name="Pearson M."/>
            <person name="Poon T.W."/>
            <person name="Priest M."/>
            <person name="Roberts A."/>
            <person name="Saif S."/>
            <person name="Shea T."/>
            <person name="Sisk P."/>
            <person name="Sykes S."/>
            <person name="Wortman J."/>
            <person name="Nusbaum C."/>
            <person name="Birren B."/>
        </authorList>
    </citation>
    <scope>NUCLEOTIDE SEQUENCE [LARGE SCALE GENOMIC DNA]</scope>
    <source>
        <strain evidence="3 5">ATCC BAA-350</strain>
    </source>
</reference>
<feature type="region of interest" description="Disordered" evidence="1">
    <location>
        <begin position="1"/>
        <end position="22"/>
    </location>
</feature>
<dbReference type="SUPFAM" id="SSF57783">
    <property type="entry name" value="Zinc beta-ribbon"/>
    <property type="match status" value="1"/>
</dbReference>
<reference evidence="2 4" key="1">
    <citation type="submission" date="2013-02" db="EMBL/GenBank/DDBJ databases">
        <title>The Genome Sequence of Enterococcus gilvus ATCC BAA-350.</title>
        <authorList>
            <consortium name="The Broad Institute Genome Sequencing Platform"/>
            <consortium name="The Broad Institute Genome Sequencing Center for Infectious Disease"/>
            <person name="Earl A.M."/>
            <person name="Gilmore M.S."/>
            <person name="Lebreton F."/>
            <person name="Walker B."/>
            <person name="Young S.K."/>
            <person name="Zeng Q."/>
            <person name="Gargeya S."/>
            <person name="Fitzgerald M."/>
            <person name="Haas B."/>
            <person name="Abouelleil A."/>
            <person name="Alvarado L."/>
            <person name="Arachchi H.M."/>
            <person name="Berlin A.M."/>
            <person name="Chapman S.B."/>
            <person name="Dewar J."/>
            <person name="Goldberg J."/>
            <person name="Griggs A."/>
            <person name="Gujja S."/>
            <person name="Hansen M."/>
            <person name="Howarth C."/>
            <person name="Imamovic A."/>
            <person name="Larimer J."/>
            <person name="McCowan C."/>
            <person name="Murphy C."/>
            <person name="Neiman D."/>
            <person name="Pearson M."/>
            <person name="Priest M."/>
            <person name="Roberts A."/>
            <person name="Saif S."/>
            <person name="Shea T."/>
            <person name="Sisk P."/>
            <person name="Sykes S."/>
            <person name="Wortman J."/>
            <person name="Nusbaum C."/>
            <person name="Birren B."/>
        </authorList>
    </citation>
    <scope>NUCLEOTIDE SEQUENCE [LARGE SCALE GENOMIC DNA]</scope>
    <source>
        <strain evidence="2 4">ATCC BAA-350</strain>
    </source>
</reference>
<evidence type="ECO:0000313" key="2">
    <source>
        <dbReference type="EMBL" id="EOI55589.1"/>
    </source>
</evidence>
<dbReference type="Proteomes" id="UP000014160">
    <property type="component" value="Unassembled WGS sequence"/>
</dbReference>
<organism evidence="2 4">
    <name type="scientific">Enterococcus gilvus ATCC BAA-350</name>
    <dbReference type="NCBI Taxonomy" id="1158614"/>
    <lineage>
        <taxon>Bacteria</taxon>
        <taxon>Bacillati</taxon>
        <taxon>Bacillota</taxon>
        <taxon>Bacilli</taxon>
        <taxon>Lactobacillales</taxon>
        <taxon>Enterococcaceae</taxon>
        <taxon>Enterococcus</taxon>
    </lineage>
</organism>
<dbReference type="EMBL" id="AJDQ01000008">
    <property type="protein sequence ID" value="EOI55589.1"/>
    <property type="molecule type" value="Genomic_DNA"/>
</dbReference>
<protein>
    <recommendedName>
        <fullName evidence="6">Zinc finger CHC2-type domain-containing protein</fullName>
    </recommendedName>
</protein>
<dbReference type="eggNOG" id="ENOG5033JY7">
    <property type="taxonomic scope" value="Bacteria"/>
</dbReference>
<feature type="compositionally biased region" description="Basic and acidic residues" evidence="1">
    <location>
        <begin position="9"/>
        <end position="22"/>
    </location>
</feature>
<comment type="caution">
    <text evidence="2">The sequence shown here is derived from an EMBL/GenBank/DDBJ whole genome shotgun (WGS) entry which is preliminary data.</text>
</comment>
<evidence type="ECO:0000313" key="3">
    <source>
        <dbReference type="EMBL" id="EOW81868.1"/>
    </source>
</evidence>
<dbReference type="GO" id="GO:0003677">
    <property type="term" value="F:DNA binding"/>
    <property type="evidence" value="ECO:0007669"/>
    <property type="project" value="InterPro"/>
</dbReference>
<dbReference type="Gene3D" id="3.90.580.10">
    <property type="entry name" value="Zinc finger, CHC2-type domain"/>
    <property type="match status" value="1"/>
</dbReference>
<dbReference type="Proteomes" id="UP000013750">
    <property type="component" value="Unassembled WGS sequence"/>
</dbReference>
<dbReference type="GO" id="GO:0006260">
    <property type="term" value="P:DNA replication"/>
    <property type="evidence" value="ECO:0007669"/>
    <property type="project" value="InterPro"/>
</dbReference>
<dbReference type="InterPro" id="IPR036977">
    <property type="entry name" value="DNA_primase_Znf_CHC2"/>
</dbReference>
<name>R2XKZ7_9ENTE</name>
<dbReference type="AlphaFoldDB" id="R2XKZ7"/>
<evidence type="ECO:0000313" key="4">
    <source>
        <dbReference type="Proteomes" id="UP000013750"/>
    </source>
</evidence>
<keyword evidence="5" id="KW-1185">Reference proteome</keyword>
<dbReference type="RefSeq" id="WP_010781168.1">
    <property type="nucleotide sequence ID" value="NZ_ASWH01000001.1"/>
</dbReference>
<dbReference type="GO" id="GO:0008270">
    <property type="term" value="F:zinc ion binding"/>
    <property type="evidence" value="ECO:0007669"/>
    <property type="project" value="InterPro"/>
</dbReference>
<gene>
    <name evidence="3" type="ORF">I592_01168</name>
    <name evidence="2" type="ORF">UKC_02798</name>
</gene>
<accession>R2XKZ7</accession>
<proteinExistence type="predicted"/>
<evidence type="ECO:0008006" key="6">
    <source>
        <dbReference type="Google" id="ProtNLM"/>
    </source>
</evidence>
<dbReference type="HOGENOM" id="CLU_026150_0_0_9"/>
<evidence type="ECO:0000313" key="5">
    <source>
        <dbReference type="Proteomes" id="UP000014160"/>
    </source>
</evidence>
<sequence>MKKIPMMVDTERITSKPTPKETEGADGIWGRCLLKDNYREVSKEELLEILGSGTSFIPCKINGFINKKENLLETHLVILDVDNTEPDENGKPIPLSKADPRYLSIDKAIGMPIIRDGAFAVQKSIRYSKESERFRIVFLLKEPITHWKENEKLYKCLQKQIPYCDEAVSLSTRIFYGGKSDKGAVIRIGNVFDNSSLNFDDMVETTEDKKIILPDAMKESTADFVEMIKRGNSGEMKEWFRGTLFDPVNMTIDEIYRQLLQTDMTKLLKTEGNKFCCLFHDDEHPSGAIYKGSDNSNWYYRCYSESCGVKADFLSIIKGILGLNSRVEAFNWFLKKMDLYPEEYRSIIDQITVGFETLKSNDDGLHKTIRGQKLSEMEEIYTILSSNVYFSGDKEGNTISIMSGSMLAQHMERLYGYKIGHNYAVGKWNKLLSFMTFLGMVEKLDDNSLSKSVKDYLKQVAEHTKKIIGGSPQLAKEFEPKRVSVYRLCKLDSSFFERLRDEIIPVLEKFYFTYQHFSYAWVKLCFGEEKAKQVFPQNDRITLSDKKIEILTKASIVLEQLDPLKVYVISEKELIREVAKLLPKYSSSSVQSVLKENRGYFVKQGYYLFRATKDIKKILNLRASRSCMVYSVMSPNIDEPFRELVLEGTLTPMYQVKVYVQNGKKISARREPIKFN</sequence>
<dbReference type="PATRIC" id="fig|1158614.3.peg.2791"/>